<protein>
    <submittedName>
        <fullName evidence="1">Uncharacterized protein</fullName>
    </submittedName>
</protein>
<keyword evidence="2" id="KW-1185">Reference proteome</keyword>
<reference evidence="1 2" key="1">
    <citation type="submission" date="2020-08" db="EMBL/GenBank/DDBJ databases">
        <title>Sequencing the genomes of 1000 actinobacteria strains.</title>
        <authorList>
            <person name="Klenk H.-P."/>
        </authorList>
    </citation>
    <scope>NUCLEOTIDE SEQUENCE [LARGE SCALE GENOMIC DNA]</scope>
    <source>
        <strain evidence="1 2">DSM 45913</strain>
    </source>
</reference>
<dbReference type="EMBL" id="JACHJB010000001">
    <property type="protein sequence ID" value="MBB6344601.1"/>
    <property type="molecule type" value="Genomic_DNA"/>
</dbReference>
<evidence type="ECO:0000313" key="2">
    <source>
        <dbReference type="Proteomes" id="UP000583800"/>
    </source>
</evidence>
<dbReference type="AlphaFoldDB" id="A0A7X0EXF2"/>
<proteinExistence type="predicted"/>
<dbReference type="Proteomes" id="UP000583800">
    <property type="component" value="Unassembled WGS sequence"/>
</dbReference>
<accession>A0A7X0EXF2</accession>
<comment type="caution">
    <text evidence="1">The sequence shown here is derived from an EMBL/GenBank/DDBJ whole genome shotgun (WGS) entry which is preliminary data.</text>
</comment>
<organism evidence="1 2">
    <name type="scientific">Nonomuraea muscovyensis</name>
    <dbReference type="NCBI Taxonomy" id="1124761"/>
    <lineage>
        <taxon>Bacteria</taxon>
        <taxon>Bacillati</taxon>
        <taxon>Actinomycetota</taxon>
        <taxon>Actinomycetes</taxon>
        <taxon>Streptosporangiales</taxon>
        <taxon>Streptosporangiaceae</taxon>
        <taxon>Nonomuraea</taxon>
    </lineage>
</organism>
<dbReference type="RefSeq" id="WP_185082693.1">
    <property type="nucleotide sequence ID" value="NZ_JACHJB010000001.1"/>
</dbReference>
<gene>
    <name evidence="1" type="ORF">FHU36_001110</name>
</gene>
<evidence type="ECO:0000313" key="1">
    <source>
        <dbReference type="EMBL" id="MBB6344601.1"/>
    </source>
</evidence>
<name>A0A7X0EXF2_9ACTN</name>
<sequence>MSSTYTGERRTHLRALAEMLPAHGLVGRMMGGDDPMLRVWHPGTGRQTIVFAALTPDGWVFLWSPGGQGRTDDLDRTARALRDTLDPPPPG</sequence>